<proteinExistence type="predicted"/>
<dbReference type="Proteomes" id="UP000323242">
    <property type="component" value="Unassembled WGS sequence"/>
</dbReference>
<evidence type="ECO:0000313" key="1">
    <source>
        <dbReference type="EMBL" id="TYR63385.1"/>
    </source>
</evidence>
<reference evidence="1 2" key="1">
    <citation type="submission" date="2019-08" db="EMBL/GenBank/DDBJ databases">
        <title>Draft genome for granaticin producer strain Streptomyces parvus C05.</title>
        <authorList>
            <person name="Gonzalez-Pimentel J.L."/>
        </authorList>
    </citation>
    <scope>NUCLEOTIDE SEQUENCE [LARGE SCALE GENOMIC DNA]</scope>
    <source>
        <strain evidence="1 2">C05</strain>
    </source>
</reference>
<protein>
    <submittedName>
        <fullName evidence="1">Uncharacterized protein</fullName>
    </submittedName>
</protein>
<organism evidence="1 2">
    <name type="scientific">Streptomyces parvus</name>
    <dbReference type="NCBI Taxonomy" id="66428"/>
    <lineage>
        <taxon>Bacteria</taxon>
        <taxon>Bacillati</taxon>
        <taxon>Actinomycetota</taxon>
        <taxon>Actinomycetes</taxon>
        <taxon>Kitasatosporales</taxon>
        <taxon>Streptomycetaceae</taxon>
        <taxon>Streptomyces</taxon>
    </lineage>
</organism>
<dbReference type="RefSeq" id="WP_148903028.1">
    <property type="nucleotide sequence ID" value="NZ_VSZQ01000083.1"/>
</dbReference>
<dbReference type="EMBL" id="VSZQ01000083">
    <property type="protein sequence ID" value="TYR63385.1"/>
    <property type="molecule type" value="Genomic_DNA"/>
</dbReference>
<comment type="caution">
    <text evidence="1">The sequence shown here is derived from an EMBL/GenBank/DDBJ whole genome shotgun (WGS) entry which is preliminary data.</text>
</comment>
<gene>
    <name evidence="1" type="ORF">FY004_17005</name>
</gene>
<accession>A0A5D4JGH3</accession>
<dbReference type="AlphaFoldDB" id="A0A5D4JGH3"/>
<sequence>MSAGDQQAAYSAILETAEILLCYTALLALALAWEARIPLGSTAAIKEKLTGGRSGPGLGDWAAVLQEAAGNRQLRGLPHEHPIHGIRSLLASQDAADARWRGSVGGNGERLSWSFGSRR</sequence>
<evidence type="ECO:0000313" key="2">
    <source>
        <dbReference type="Proteomes" id="UP000323242"/>
    </source>
</evidence>
<name>A0A5D4JGH3_9ACTN</name>
<keyword evidence="2" id="KW-1185">Reference proteome</keyword>